<evidence type="ECO:0000313" key="2">
    <source>
        <dbReference type="EMBL" id="WLQ38666.1"/>
    </source>
</evidence>
<dbReference type="Proteomes" id="UP001229952">
    <property type="component" value="Chromosome"/>
</dbReference>
<evidence type="ECO:0008006" key="4">
    <source>
        <dbReference type="Google" id="ProtNLM"/>
    </source>
</evidence>
<dbReference type="Gene3D" id="3.40.630.30">
    <property type="match status" value="1"/>
</dbReference>
<keyword evidence="3" id="KW-1185">Reference proteome</keyword>
<sequence length="91" mass="9883">MGIDTCDDSAHWRAASAQSGRVSHVSTDPRRRRPGHARARLGALLGWFEQETRVTVVDLNTTGDGAGLYDSLGFAPPRRPSLQLRTAGPWA</sequence>
<name>A0ABY9HWJ4_9ACTN</name>
<accession>A0ABY9HWJ4</accession>
<dbReference type="SUPFAM" id="SSF55729">
    <property type="entry name" value="Acyl-CoA N-acyltransferases (Nat)"/>
    <property type="match status" value="1"/>
</dbReference>
<evidence type="ECO:0000256" key="1">
    <source>
        <dbReference type="SAM" id="MobiDB-lite"/>
    </source>
</evidence>
<reference evidence="2 3" key="1">
    <citation type="submission" date="2023-03" db="EMBL/GenBank/DDBJ databases">
        <title>Isolation and description of six Streptomyces strains from soil environments, able to metabolize different microbial glucans.</title>
        <authorList>
            <person name="Widen T."/>
            <person name="Larsbrink J."/>
        </authorList>
    </citation>
    <scope>NUCLEOTIDE SEQUENCE [LARGE SCALE GENOMIC DNA]</scope>
    <source>
        <strain evidence="2 3">Mut2</strain>
    </source>
</reference>
<evidence type="ECO:0000313" key="3">
    <source>
        <dbReference type="Proteomes" id="UP001229952"/>
    </source>
</evidence>
<proteinExistence type="predicted"/>
<gene>
    <name evidence="2" type="ORF">P8A22_00520</name>
</gene>
<dbReference type="InterPro" id="IPR016181">
    <property type="entry name" value="Acyl_CoA_acyltransferase"/>
</dbReference>
<dbReference type="RefSeq" id="WP_306085369.1">
    <property type="nucleotide sequence ID" value="NZ_CP120992.1"/>
</dbReference>
<protein>
    <recommendedName>
        <fullName evidence="4">N-acetyltransferase domain-containing protein</fullName>
    </recommendedName>
</protein>
<feature type="compositionally biased region" description="Polar residues" evidence="1">
    <location>
        <begin position="16"/>
        <end position="26"/>
    </location>
</feature>
<dbReference type="EMBL" id="CP120992">
    <property type="protein sequence ID" value="WLQ38666.1"/>
    <property type="molecule type" value="Genomic_DNA"/>
</dbReference>
<organism evidence="2 3">
    <name type="scientific">Streptomyces laculatispora</name>
    <dbReference type="NCBI Taxonomy" id="887464"/>
    <lineage>
        <taxon>Bacteria</taxon>
        <taxon>Bacillati</taxon>
        <taxon>Actinomycetota</taxon>
        <taxon>Actinomycetes</taxon>
        <taxon>Kitasatosporales</taxon>
        <taxon>Streptomycetaceae</taxon>
        <taxon>Streptomyces</taxon>
    </lineage>
</organism>
<feature type="region of interest" description="Disordered" evidence="1">
    <location>
        <begin position="1"/>
        <end position="36"/>
    </location>
</feature>